<evidence type="ECO:0000313" key="2">
    <source>
        <dbReference type="EMBL" id="KIY52244.1"/>
    </source>
</evidence>
<sequence>MSSANPHDNQDVPSLSHYPSSLPYSATNPFLPPASNSDPQASVSNSCIGRLQTVPSFQQNVSNHPAYQSPQQPTIPSNVLPLRSNPFHPETIAVSPSFPSQPVIPSPSLLIDPIPNNVSDALTIQREDRSYPRVTLRRVRDNTNWTKRQLLDIRKRNYEDWRNHIIDRLDMSSGLSEYLFATPRLNPPLSVNEPVAFSNDRSTDRSVLSYIRSCICEAEHEYVDKCSFSWEAWSTLELRHRSAVTQMQLLRDAFEVRYTKIDEYAETSMKIRRLTNYIWDRGEMTPDIFEILLHLSAARDLADIRNFISYRMSTATTESPFLPVHVAVALETYFR</sequence>
<dbReference type="EMBL" id="KN881644">
    <property type="protein sequence ID" value="KIY52244.1"/>
    <property type="molecule type" value="Genomic_DNA"/>
</dbReference>
<feature type="region of interest" description="Disordered" evidence="1">
    <location>
        <begin position="1"/>
        <end position="20"/>
    </location>
</feature>
<evidence type="ECO:0000256" key="1">
    <source>
        <dbReference type="SAM" id="MobiDB-lite"/>
    </source>
</evidence>
<proteinExistence type="predicted"/>
<keyword evidence="3" id="KW-1185">Reference proteome</keyword>
<dbReference type="OrthoDB" id="2941894at2759"/>
<protein>
    <submittedName>
        <fullName evidence="2">Uncharacterized protein</fullName>
    </submittedName>
</protein>
<name>A0A0D7AKH6_9AGAR</name>
<accession>A0A0D7AKH6</accession>
<reference evidence="2 3" key="1">
    <citation type="journal article" date="2015" name="Fungal Genet. Biol.">
        <title>Evolution of novel wood decay mechanisms in Agaricales revealed by the genome sequences of Fistulina hepatica and Cylindrobasidium torrendii.</title>
        <authorList>
            <person name="Floudas D."/>
            <person name="Held B.W."/>
            <person name="Riley R."/>
            <person name="Nagy L.G."/>
            <person name="Koehler G."/>
            <person name="Ransdell A.S."/>
            <person name="Younus H."/>
            <person name="Chow J."/>
            <person name="Chiniquy J."/>
            <person name="Lipzen A."/>
            <person name="Tritt A."/>
            <person name="Sun H."/>
            <person name="Haridas S."/>
            <person name="LaButti K."/>
            <person name="Ohm R.A."/>
            <person name="Kues U."/>
            <person name="Blanchette R.A."/>
            <person name="Grigoriev I.V."/>
            <person name="Minto R.E."/>
            <person name="Hibbett D.S."/>
        </authorList>
    </citation>
    <scope>NUCLEOTIDE SEQUENCE [LARGE SCALE GENOMIC DNA]</scope>
    <source>
        <strain evidence="2 3">ATCC 64428</strain>
    </source>
</reference>
<gene>
    <name evidence="2" type="ORF">FISHEDRAFT_69935</name>
</gene>
<dbReference type="AlphaFoldDB" id="A0A0D7AKH6"/>
<evidence type="ECO:0000313" key="3">
    <source>
        <dbReference type="Proteomes" id="UP000054144"/>
    </source>
</evidence>
<dbReference type="Proteomes" id="UP000054144">
    <property type="component" value="Unassembled WGS sequence"/>
</dbReference>
<organism evidence="2 3">
    <name type="scientific">Fistulina hepatica ATCC 64428</name>
    <dbReference type="NCBI Taxonomy" id="1128425"/>
    <lineage>
        <taxon>Eukaryota</taxon>
        <taxon>Fungi</taxon>
        <taxon>Dikarya</taxon>
        <taxon>Basidiomycota</taxon>
        <taxon>Agaricomycotina</taxon>
        <taxon>Agaricomycetes</taxon>
        <taxon>Agaricomycetidae</taxon>
        <taxon>Agaricales</taxon>
        <taxon>Fistulinaceae</taxon>
        <taxon>Fistulina</taxon>
    </lineage>
</organism>